<evidence type="ECO:0000313" key="1">
    <source>
        <dbReference type="EMBL" id="MXR19104.1"/>
    </source>
</evidence>
<dbReference type="EMBL" id="WUUU01000001">
    <property type="protein sequence ID" value="MXR19104.1"/>
    <property type="molecule type" value="Genomic_DNA"/>
</dbReference>
<dbReference type="Proteomes" id="UP000471521">
    <property type="component" value="Unassembled WGS sequence"/>
</dbReference>
<proteinExistence type="predicted"/>
<sequence>MSEGVGDAVAVAGDVLRRELRTVRNSGFEGELVKLFGERCLVVAGQGGGLLESCFSGESYFQQLWHGSRERISAVNKGLSWLTEIDGPMAVSVRDSE</sequence>
<keyword evidence="2" id="KW-1185">Reference proteome</keyword>
<organism evidence="1 2">
    <name type="scientific">Halobacterium bonnevillei</name>
    <dbReference type="NCBI Taxonomy" id="2692200"/>
    <lineage>
        <taxon>Archaea</taxon>
        <taxon>Methanobacteriati</taxon>
        <taxon>Methanobacteriota</taxon>
        <taxon>Stenosarchaea group</taxon>
        <taxon>Halobacteria</taxon>
        <taxon>Halobacteriales</taxon>
        <taxon>Halobacteriaceae</taxon>
        <taxon>Halobacterium</taxon>
    </lineage>
</organism>
<reference evidence="1 2" key="1">
    <citation type="submission" date="2019-12" db="EMBL/GenBank/DDBJ databases">
        <title>Isolation and characterization of three novel carbon monoxide-oxidizing members of Halobacteria from salione crusts and soils.</title>
        <authorList>
            <person name="Myers M.R."/>
            <person name="King G.M."/>
        </authorList>
    </citation>
    <scope>NUCLEOTIDE SEQUENCE [LARGE SCALE GENOMIC DNA]</scope>
    <source>
        <strain evidence="1 2">PCN9</strain>
    </source>
</reference>
<dbReference type="AlphaFoldDB" id="A0A6B0SBM0"/>
<accession>A0A6B0SBM0</accession>
<protein>
    <submittedName>
        <fullName evidence="1">Uncharacterized protein</fullName>
    </submittedName>
</protein>
<gene>
    <name evidence="1" type="ORF">GRX66_00220</name>
</gene>
<evidence type="ECO:0000313" key="2">
    <source>
        <dbReference type="Proteomes" id="UP000471521"/>
    </source>
</evidence>
<name>A0A6B0SBM0_9EURY</name>
<comment type="caution">
    <text evidence="1">The sequence shown here is derived from an EMBL/GenBank/DDBJ whole genome shotgun (WGS) entry which is preliminary data.</text>
</comment>
<dbReference type="RefSeq" id="WP_159524705.1">
    <property type="nucleotide sequence ID" value="NZ_WUUU01000001.1"/>
</dbReference>